<dbReference type="RefSeq" id="WP_114281304.1">
    <property type="nucleotide sequence ID" value="NZ_QPJY01000018.1"/>
</dbReference>
<feature type="active site" description="Nucleophile" evidence="1">
    <location>
        <position position="11"/>
    </location>
</feature>
<accession>A0A369BPN8</accession>
<dbReference type="EMBL" id="QPJY01000018">
    <property type="protein sequence ID" value="RCX22407.1"/>
    <property type="molecule type" value="Genomic_DNA"/>
</dbReference>
<comment type="caution">
    <text evidence="4">The sequence shown here is derived from an EMBL/GenBank/DDBJ whole genome shotgun (WGS) entry which is preliminary data.</text>
</comment>
<organism evidence="4 5">
    <name type="scientific">Thioalbus denitrificans</name>
    <dbReference type="NCBI Taxonomy" id="547122"/>
    <lineage>
        <taxon>Bacteria</taxon>
        <taxon>Pseudomonadati</taxon>
        <taxon>Pseudomonadota</taxon>
        <taxon>Gammaproteobacteria</taxon>
        <taxon>Chromatiales</taxon>
        <taxon>Ectothiorhodospiraceae</taxon>
        <taxon>Thioalbus</taxon>
    </lineage>
</organism>
<evidence type="ECO:0000313" key="4">
    <source>
        <dbReference type="EMBL" id="RCX22407.1"/>
    </source>
</evidence>
<feature type="active site" description="Nucleophile" evidence="1">
    <location>
        <position position="14"/>
    </location>
</feature>
<reference evidence="4 5" key="1">
    <citation type="submission" date="2018-07" db="EMBL/GenBank/DDBJ databases">
        <title>Genomic Encyclopedia of Type Strains, Phase IV (KMG-IV): sequencing the most valuable type-strain genomes for metagenomic binning, comparative biology and taxonomic classification.</title>
        <authorList>
            <person name="Goeker M."/>
        </authorList>
    </citation>
    <scope>NUCLEOTIDE SEQUENCE [LARGE SCALE GENOMIC DNA]</scope>
    <source>
        <strain evidence="4 5">DSM 26407</strain>
    </source>
</reference>
<protein>
    <submittedName>
        <fullName evidence="4">Small redox-active disulfide protein 2</fullName>
    </submittedName>
</protein>
<name>A0A369BPN8_9GAMM</name>
<keyword evidence="2" id="KW-1015">Disulfide bond</keyword>
<dbReference type="PIRSF" id="PIRSF037031">
    <property type="entry name" value="Redox_disulphide_2"/>
    <property type="match status" value="1"/>
</dbReference>
<dbReference type="SUPFAM" id="SSF52833">
    <property type="entry name" value="Thioredoxin-like"/>
    <property type="match status" value="1"/>
</dbReference>
<feature type="disulfide bond" description="Redox-active" evidence="2">
    <location>
        <begin position="11"/>
        <end position="14"/>
    </location>
</feature>
<dbReference type="InterPro" id="IPR012336">
    <property type="entry name" value="Thioredoxin-like_fold"/>
</dbReference>
<evidence type="ECO:0000256" key="1">
    <source>
        <dbReference type="PIRSR" id="PIRSR037031-50"/>
    </source>
</evidence>
<evidence type="ECO:0000259" key="3">
    <source>
        <dbReference type="Pfam" id="PF13192"/>
    </source>
</evidence>
<gene>
    <name evidence="4" type="ORF">DFQ59_11820</name>
</gene>
<feature type="domain" description="Thioredoxin-like fold" evidence="3">
    <location>
        <begin position="3"/>
        <end position="76"/>
    </location>
</feature>
<dbReference type="NCBIfam" id="TIGR00412">
    <property type="entry name" value="redox_disulf_2"/>
    <property type="match status" value="1"/>
</dbReference>
<dbReference type="Gene3D" id="3.40.30.10">
    <property type="entry name" value="Glutaredoxin"/>
    <property type="match status" value="1"/>
</dbReference>
<dbReference type="OrthoDB" id="9800630at2"/>
<dbReference type="PANTHER" id="PTHR36450">
    <property type="entry name" value="THIOREDOXIN"/>
    <property type="match status" value="1"/>
</dbReference>
<proteinExistence type="predicted"/>
<keyword evidence="5" id="KW-1185">Reference proteome</keyword>
<evidence type="ECO:0000313" key="5">
    <source>
        <dbReference type="Proteomes" id="UP000252707"/>
    </source>
</evidence>
<keyword evidence="2" id="KW-0676">Redox-active center</keyword>
<dbReference type="Proteomes" id="UP000252707">
    <property type="component" value="Unassembled WGS sequence"/>
</dbReference>
<dbReference type="InterPro" id="IPR036249">
    <property type="entry name" value="Thioredoxin-like_sf"/>
</dbReference>
<evidence type="ECO:0000256" key="2">
    <source>
        <dbReference type="PIRSR" id="PIRSR037031-51"/>
    </source>
</evidence>
<dbReference type="AlphaFoldDB" id="A0A369BPN8"/>
<dbReference type="PANTHER" id="PTHR36450:SF1">
    <property type="entry name" value="THIOREDOXIN"/>
    <property type="match status" value="1"/>
</dbReference>
<dbReference type="InterPro" id="IPR005243">
    <property type="entry name" value="THIRX-like_proc"/>
</dbReference>
<dbReference type="Pfam" id="PF13192">
    <property type="entry name" value="Thioredoxin_3"/>
    <property type="match status" value="1"/>
</dbReference>
<sequence length="76" mass="8158">MKEIKVLGGGCRNCKTTAALIEEVAKARNVAIRLEKVEEMADIMSYGVMSTPGVVIDGTVVHAGGVPDRKKVESWL</sequence>